<protein>
    <submittedName>
        <fullName evidence="1">Uncharacterized protein</fullName>
    </submittedName>
</protein>
<evidence type="ECO:0000313" key="2">
    <source>
        <dbReference type="Proteomes" id="UP000467841"/>
    </source>
</evidence>
<reference evidence="1" key="1">
    <citation type="submission" date="2020-01" db="EMBL/GenBank/DDBJ databases">
        <authorList>
            <person name="Mishra B."/>
        </authorList>
    </citation>
    <scope>NUCLEOTIDE SEQUENCE [LARGE SCALE GENOMIC DNA]</scope>
</reference>
<dbReference type="Proteomes" id="UP000467841">
    <property type="component" value="Unassembled WGS sequence"/>
</dbReference>
<sequence>MKASNETPSLEHTLASKGLGFRKDVNVVGTLVFAPLMMEPITEQFDELYNELDDINNHVTCMAMDCDRFKKQGSEIEVLKE</sequence>
<accession>A0A6D2KYU7</accession>
<organism evidence="1 2">
    <name type="scientific">Microthlaspi erraticum</name>
    <dbReference type="NCBI Taxonomy" id="1685480"/>
    <lineage>
        <taxon>Eukaryota</taxon>
        <taxon>Viridiplantae</taxon>
        <taxon>Streptophyta</taxon>
        <taxon>Embryophyta</taxon>
        <taxon>Tracheophyta</taxon>
        <taxon>Spermatophyta</taxon>
        <taxon>Magnoliopsida</taxon>
        <taxon>eudicotyledons</taxon>
        <taxon>Gunneridae</taxon>
        <taxon>Pentapetalae</taxon>
        <taxon>rosids</taxon>
        <taxon>malvids</taxon>
        <taxon>Brassicales</taxon>
        <taxon>Brassicaceae</taxon>
        <taxon>Coluteocarpeae</taxon>
        <taxon>Microthlaspi</taxon>
    </lineage>
</organism>
<proteinExistence type="predicted"/>
<comment type="caution">
    <text evidence="1">The sequence shown here is derived from an EMBL/GenBank/DDBJ whole genome shotgun (WGS) entry which is preliminary data.</text>
</comment>
<name>A0A6D2KYU7_9BRAS</name>
<evidence type="ECO:0000313" key="1">
    <source>
        <dbReference type="EMBL" id="CAA7057333.1"/>
    </source>
</evidence>
<keyword evidence="2" id="KW-1185">Reference proteome</keyword>
<gene>
    <name evidence="1" type="ORF">MERR_LOCUS44569</name>
</gene>
<dbReference type="EMBL" id="CACVBM020001684">
    <property type="protein sequence ID" value="CAA7057333.1"/>
    <property type="molecule type" value="Genomic_DNA"/>
</dbReference>
<dbReference type="AlphaFoldDB" id="A0A6D2KYU7"/>